<dbReference type="HAMAP" id="MF_00183">
    <property type="entry name" value="DXP_reductoisom"/>
    <property type="match status" value="1"/>
</dbReference>
<keyword evidence="7 9" id="KW-0414">Isoprene biosynthesis</keyword>
<evidence type="ECO:0000256" key="2">
    <source>
        <dbReference type="ARBA" id="ARBA00006825"/>
    </source>
</evidence>
<keyword evidence="3 9" id="KW-0479">Metal-binding</keyword>
<feature type="binding site" evidence="9">
    <location>
        <position position="210"/>
    </location>
    <ligand>
        <name>1-deoxy-D-xylulose 5-phosphate</name>
        <dbReference type="ChEBI" id="CHEBI:57792"/>
    </ligand>
</feature>
<dbReference type="InterPro" id="IPR013512">
    <property type="entry name" value="DXP_reductoisomerase_N"/>
</dbReference>
<dbReference type="InterPro" id="IPR013644">
    <property type="entry name" value="DXP_reductoisomerase_C"/>
</dbReference>
<comment type="similarity">
    <text evidence="2 9">Belongs to the DXR family.</text>
</comment>
<dbReference type="InterPro" id="IPR026877">
    <property type="entry name" value="DXPR_C"/>
</dbReference>
<feature type="domain" description="DXP reductoisomerase C-terminal" evidence="12">
    <location>
        <begin position="251"/>
        <end position="355"/>
    </location>
</feature>
<feature type="binding site" evidence="9">
    <location>
        <position position="115"/>
    </location>
    <ligand>
        <name>1-deoxy-D-xylulose 5-phosphate</name>
        <dbReference type="ChEBI" id="CHEBI:57792"/>
    </ligand>
</feature>
<keyword evidence="9" id="KW-0460">Magnesium</keyword>
<feature type="domain" description="1-deoxy-D-xylulose 5-phosphate reductoisomerase C-terminal" evidence="11">
    <location>
        <begin position="136"/>
        <end position="218"/>
    </location>
</feature>
<dbReference type="SUPFAM" id="SSF55347">
    <property type="entry name" value="Glyceraldehyde-3-phosphate dehydrogenase-like, C-terminal domain"/>
    <property type="match status" value="1"/>
</dbReference>
<feature type="binding site" evidence="9">
    <location>
        <position position="140"/>
    </location>
    <ligand>
        <name>Mn(2+)</name>
        <dbReference type="ChEBI" id="CHEBI:29035"/>
    </ligand>
</feature>
<dbReference type="PANTHER" id="PTHR30525:SF0">
    <property type="entry name" value="1-DEOXY-D-XYLULOSE 5-PHOSPHATE REDUCTOISOMERASE, CHLOROPLASTIC"/>
    <property type="match status" value="1"/>
</dbReference>
<organism evidence="13">
    <name type="scientific">Candidatus Caldatribacterium californiense</name>
    <dbReference type="NCBI Taxonomy" id="1454726"/>
    <lineage>
        <taxon>Bacteria</taxon>
        <taxon>Pseudomonadati</taxon>
        <taxon>Atribacterota</taxon>
        <taxon>Atribacteria</taxon>
        <taxon>Atribacterales</taxon>
        <taxon>Candidatus Caldatribacteriaceae</taxon>
        <taxon>Candidatus Caldatribacterium</taxon>
    </lineage>
</organism>
<evidence type="ECO:0000256" key="8">
    <source>
        <dbReference type="ARBA" id="ARBA00048543"/>
    </source>
</evidence>
<feature type="binding site" evidence="9">
    <location>
        <position position="141"/>
    </location>
    <ligand>
        <name>1-deoxy-D-xylulose 5-phosphate</name>
        <dbReference type="ChEBI" id="CHEBI:57792"/>
    </ligand>
</feature>
<dbReference type="UniPathway" id="UPA00056">
    <property type="reaction ID" value="UER00092"/>
</dbReference>
<evidence type="ECO:0000256" key="9">
    <source>
        <dbReference type="HAMAP-Rule" id="MF_00183"/>
    </source>
</evidence>
<dbReference type="InterPro" id="IPR036291">
    <property type="entry name" value="NAD(P)-bd_dom_sf"/>
</dbReference>
<feature type="binding site" evidence="9">
    <location>
        <position position="206"/>
    </location>
    <ligand>
        <name>1-deoxy-D-xylulose 5-phosphate</name>
        <dbReference type="ChEBI" id="CHEBI:57792"/>
    </ligand>
</feature>
<comment type="pathway">
    <text evidence="1 9">Isoprenoid biosynthesis; isopentenyl diphosphate biosynthesis via DXP pathway; isopentenyl diphosphate from 1-deoxy-D-xylulose 5-phosphate: step 1/6.</text>
</comment>
<dbReference type="Pfam" id="PF13288">
    <property type="entry name" value="DXPR_C"/>
    <property type="match status" value="1"/>
</dbReference>
<dbReference type="Gene3D" id="3.40.50.720">
    <property type="entry name" value="NAD(P)-binding Rossmann-like Domain"/>
    <property type="match status" value="1"/>
</dbReference>
<dbReference type="PANTHER" id="PTHR30525">
    <property type="entry name" value="1-DEOXY-D-XYLULOSE 5-PHOSPHATE REDUCTOISOMERASE"/>
    <property type="match status" value="1"/>
</dbReference>
<dbReference type="SUPFAM" id="SSF51735">
    <property type="entry name" value="NAD(P)-binding Rossmann-fold domains"/>
    <property type="match status" value="1"/>
</dbReference>
<evidence type="ECO:0000256" key="6">
    <source>
        <dbReference type="ARBA" id="ARBA00023211"/>
    </source>
</evidence>
<evidence type="ECO:0000256" key="3">
    <source>
        <dbReference type="ARBA" id="ARBA00022723"/>
    </source>
</evidence>
<keyword evidence="5 9" id="KW-0560">Oxidoreductase</keyword>
<reference evidence="13" key="1">
    <citation type="journal article" date="2020" name="mSystems">
        <title>Genome- and Community-Level Interaction Insights into Carbon Utilization and Element Cycling Functions of Hydrothermarchaeota in Hydrothermal Sediment.</title>
        <authorList>
            <person name="Zhou Z."/>
            <person name="Liu Y."/>
            <person name="Xu W."/>
            <person name="Pan J."/>
            <person name="Luo Z.H."/>
            <person name="Li M."/>
        </authorList>
    </citation>
    <scope>NUCLEOTIDE SEQUENCE [LARGE SCALE GENOMIC DNA]</scope>
    <source>
        <strain evidence="13">SpSt-747</strain>
    </source>
</reference>
<sequence>MTMRVALLGSTGFLGEQILEVLSTHRDFEVVLLGGFRNVAKLLDQATSFRPRYVYSPYLEGLSTPFHILTSCEALEAVLLSDEVEGVFFAASGVTLFETFLKLLRTGKTLWVGSKELLILAGDLEGSGLLLRYPHLIPLDSEHNALWQMLRLLPRKEIAKVYITASGGPFYEWQGSFADITPEMALAHPNWKMGTKITVDSANLVNKGLEVMEAFFLFDIPQEKIDVLIQRESIVHALVEMKDGFTFGVFAPPDMRLVIQNAISPRRLEHPFQRLRFAELHALRFDYPVPQRFQGFYLALYALSKGQGYPTLFCGADEACVHHFLTRNISFEDIPSILEQVLDHDISPPRSVPEVQRLFQLGFSQAEALIRQRSILR</sequence>
<comment type="caution">
    <text evidence="9">Lacks conserved residue(s) required for the propagation of feature annotation.</text>
</comment>
<accession>A0A7V3YHH7</accession>
<protein>
    <recommendedName>
        <fullName evidence="9">1-deoxy-D-xylulose 5-phosphate reductoisomerase</fullName>
        <shortName evidence="9">DXP reductoisomerase</shortName>
        <ecNumber evidence="9">1.1.1.267</ecNumber>
    </recommendedName>
    <alternativeName>
        <fullName evidence="9">1-deoxyxylulose-5-phosphate reductoisomerase</fullName>
    </alternativeName>
    <alternativeName>
        <fullName evidence="9">2-C-methyl-D-erythritol 4-phosphate synthase</fullName>
    </alternativeName>
</protein>
<feature type="binding site" evidence="9">
    <location>
        <position position="142"/>
    </location>
    <ligand>
        <name>Mn(2+)</name>
        <dbReference type="ChEBI" id="CHEBI:29035"/>
    </ligand>
</feature>
<comment type="caution">
    <text evidence="13">The sequence shown here is derived from an EMBL/GenBank/DDBJ whole genome shotgun (WGS) entry which is preliminary data.</text>
</comment>
<dbReference type="EC" id="1.1.1.267" evidence="9"/>
<comment type="catalytic activity">
    <reaction evidence="8">
        <text>2-C-methyl-D-erythritol 4-phosphate + NADP(+) = 1-deoxy-D-xylulose 5-phosphate + NADPH + H(+)</text>
        <dbReference type="Rhea" id="RHEA:13717"/>
        <dbReference type="ChEBI" id="CHEBI:15378"/>
        <dbReference type="ChEBI" id="CHEBI:57783"/>
        <dbReference type="ChEBI" id="CHEBI:57792"/>
        <dbReference type="ChEBI" id="CHEBI:58262"/>
        <dbReference type="ChEBI" id="CHEBI:58349"/>
        <dbReference type="EC" id="1.1.1.267"/>
    </reaction>
    <physiologicalReaction direction="right-to-left" evidence="8">
        <dbReference type="Rhea" id="RHEA:13719"/>
    </physiologicalReaction>
</comment>
<evidence type="ECO:0000256" key="5">
    <source>
        <dbReference type="ARBA" id="ARBA00023002"/>
    </source>
</evidence>
<keyword evidence="4 9" id="KW-0521">NADP</keyword>
<dbReference type="AlphaFoldDB" id="A0A7V3YHH7"/>
<feature type="binding site" evidence="9">
    <location>
        <position position="210"/>
    </location>
    <ligand>
        <name>Mn(2+)</name>
        <dbReference type="ChEBI" id="CHEBI:29035"/>
    </ligand>
</feature>
<feature type="binding site" evidence="9">
    <location>
        <position position="142"/>
    </location>
    <ligand>
        <name>1-deoxy-D-xylulose 5-phosphate</name>
        <dbReference type="ChEBI" id="CHEBI:57792"/>
    </ligand>
</feature>
<dbReference type="GO" id="GO:0070402">
    <property type="term" value="F:NADPH binding"/>
    <property type="evidence" value="ECO:0007669"/>
    <property type="project" value="InterPro"/>
</dbReference>
<dbReference type="Pfam" id="PF08436">
    <property type="entry name" value="DXP_redisom_C"/>
    <property type="match status" value="1"/>
</dbReference>
<feature type="binding site" evidence="9">
    <location>
        <position position="12"/>
    </location>
    <ligand>
        <name>NADPH</name>
        <dbReference type="ChEBI" id="CHEBI:57783"/>
    </ligand>
</feature>
<dbReference type="Pfam" id="PF02670">
    <property type="entry name" value="DXP_reductoisom"/>
    <property type="match status" value="1"/>
</dbReference>
<evidence type="ECO:0000259" key="11">
    <source>
        <dbReference type="Pfam" id="PF08436"/>
    </source>
</evidence>
<dbReference type="SUPFAM" id="SSF69055">
    <property type="entry name" value="1-deoxy-D-xylulose-5-phosphate reductoisomerase, C-terminal domain"/>
    <property type="match status" value="1"/>
</dbReference>
<comment type="function">
    <text evidence="9">Catalyzes the NADPH-dependent rearrangement and reduction of 1-deoxy-D-xylulose-5-phosphate (DXP) to 2-C-methyl-D-erythritol 4-phosphate (MEP).</text>
</comment>
<gene>
    <name evidence="9" type="primary">dxr</name>
    <name evidence="13" type="ORF">ENV30_07875</name>
</gene>
<feature type="binding site" evidence="9">
    <location>
        <position position="11"/>
    </location>
    <ligand>
        <name>NADPH</name>
        <dbReference type="ChEBI" id="CHEBI:57783"/>
    </ligand>
</feature>
<feature type="domain" description="1-deoxy-D-xylulose 5-phosphate reductoisomerase N-terminal" evidence="10">
    <location>
        <begin position="5"/>
        <end position="122"/>
    </location>
</feature>
<comment type="cofactor">
    <cofactor evidence="9">
        <name>Mg(2+)</name>
        <dbReference type="ChEBI" id="CHEBI:18420"/>
    </cofactor>
    <cofactor evidence="9">
        <name>Mn(2+)</name>
        <dbReference type="ChEBI" id="CHEBI:29035"/>
    </cofactor>
</comment>
<evidence type="ECO:0000256" key="7">
    <source>
        <dbReference type="ARBA" id="ARBA00023229"/>
    </source>
</evidence>
<feature type="binding site" evidence="9">
    <location>
        <position position="201"/>
    </location>
    <ligand>
        <name>1-deoxy-D-xylulose 5-phosphate</name>
        <dbReference type="ChEBI" id="CHEBI:57792"/>
    </ligand>
</feature>
<evidence type="ECO:0000259" key="10">
    <source>
        <dbReference type="Pfam" id="PF02670"/>
    </source>
</evidence>
<name>A0A7V3YHH7_9BACT</name>
<feature type="binding site" evidence="9">
    <location>
        <position position="207"/>
    </location>
    <ligand>
        <name>1-deoxy-D-xylulose 5-phosphate</name>
        <dbReference type="ChEBI" id="CHEBI:57792"/>
    </ligand>
</feature>
<dbReference type="GO" id="GO:0030604">
    <property type="term" value="F:1-deoxy-D-xylulose-5-phosphate reductoisomerase activity"/>
    <property type="evidence" value="ECO:0007669"/>
    <property type="project" value="UniProtKB-UniRule"/>
</dbReference>
<dbReference type="InterPro" id="IPR036169">
    <property type="entry name" value="DXPR_C_sf"/>
</dbReference>
<evidence type="ECO:0000256" key="1">
    <source>
        <dbReference type="ARBA" id="ARBA00005094"/>
    </source>
</evidence>
<keyword evidence="6 9" id="KW-0464">Manganese</keyword>
<feature type="binding site" evidence="9">
    <location>
        <position position="38"/>
    </location>
    <ligand>
        <name>NADPH</name>
        <dbReference type="ChEBI" id="CHEBI:57783"/>
    </ligand>
</feature>
<feature type="binding site" evidence="9">
    <location>
        <position position="188"/>
    </location>
    <ligand>
        <name>1-deoxy-D-xylulose 5-phosphate</name>
        <dbReference type="ChEBI" id="CHEBI:57792"/>
    </ligand>
</feature>
<dbReference type="Gene3D" id="1.10.1740.10">
    <property type="match status" value="1"/>
</dbReference>
<dbReference type="EMBL" id="DTFV01000115">
    <property type="protein sequence ID" value="HGI31203.1"/>
    <property type="molecule type" value="Genomic_DNA"/>
</dbReference>
<evidence type="ECO:0000256" key="4">
    <source>
        <dbReference type="ARBA" id="ARBA00022857"/>
    </source>
</evidence>
<dbReference type="InterPro" id="IPR003821">
    <property type="entry name" value="DXP_reductoisomerase"/>
</dbReference>
<feature type="binding site" evidence="9">
    <location>
        <position position="116"/>
    </location>
    <ligand>
        <name>NADPH</name>
        <dbReference type="ChEBI" id="CHEBI:57783"/>
    </ligand>
</feature>
<feature type="binding site" evidence="9">
    <location>
        <position position="194"/>
    </location>
    <ligand>
        <name>NADPH</name>
        <dbReference type="ChEBI" id="CHEBI:57783"/>
    </ligand>
</feature>
<evidence type="ECO:0000259" key="12">
    <source>
        <dbReference type="Pfam" id="PF13288"/>
    </source>
</evidence>
<dbReference type="PIRSF" id="PIRSF006205">
    <property type="entry name" value="Dxp_reductismrs"/>
    <property type="match status" value="1"/>
</dbReference>
<dbReference type="GO" id="GO:0030145">
    <property type="term" value="F:manganese ion binding"/>
    <property type="evidence" value="ECO:0007669"/>
    <property type="project" value="TreeGrafter"/>
</dbReference>
<feature type="binding site" evidence="9">
    <location>
        <position position="166"/>
    </location>
    <ligand>
        <name>1-deoxy-D-xylulose 5-phosphate</name>
        <dbReference type="ChEBI" id="CHEBI:57792"/>
    </ligand>
</feature>
<feature type="binding site" evidence="9">
    <location>
        <position position="37"/>
    </location>
    <ligand>
        <name>NADPH</name>
        <dbReference type="ChEBI" id="CHEBI:57783"/>
    </ligand>
</feature>
<dbReference type="GO" id="GO:0051484">
    <property type="term" value="P:isopentenyl diphosphate biosynthetic process, methylerythritol 4-phosphate pathway involved in terpenoid biosynthetic process"/>
    <property type="evidence" value="ECO:0007669"/>
    <property type="project" value="TreeGrafter"/>
</dbReference>
<proteinExistence type="inferred from homology"/>
<evidence type="ECO:0000313" key="13">
    <source>
        <dbReference type="EMBL" id="HGI31203.1"/>
    </source>
</evidence>